<protein>
    <recommendedName>
        <fullName evidence="1">RSE1/DDB1/CPSF1 second beta-propeller domain-containing protein</fullName>
    </recommendedName>
</protein>
<dbReference type="InterPro" id="IPR058543">
    <property type="entry name" value="Beta-prop_RSE1/DDB1/CPSF1_2nd"/>
</dbReference>
<evidence type="ECO:0000313" key="3">
    <source>
        <dbReference type="Proteomes" id="UP000270094"/>
    </source>
</evidence>
<proteinExistence type="predicted"/>
<dbReference type="PANTHER" id="PTHR10644">
    <property type="entry name" value="DNA REPAIR/RNA PROCESSING CPSF FAMILY"/>
    <property type="match status" value="1"/>
</dbReference>
<reference evidence="2 3" key="1">
    <citation type="submission" date="2018-11" db="EMBL/GenBank/DDBJ databases">
        <authorList>
            <consortium name="Pathogen Informatics"/>
        </authorList>
    </citation>
    <scope>NUCLEOTIDE SEQUENCE [LARGE SCALE GENOMIC DNA]</scope>
</reference>
<dbReference type="InterPro" id="IPR050358">
    <property type="entry name" value="RSE1/DDB1/CFT1"/>
</dbReference>
<feature type="domain" description="RSE1/DDB1/CPSF1 second beta-propeller" evidence="1">
    <location>
        <begin position="3"/>
        <end position="51"/>
    </location>
</feature>
<dbReference type="Gene3D" id="2.130.10.10">
    <property type="entry name" value="YVTN repeat-like/Quinoprotein amine dehydrogenase"/>
    <property type="match status" value="1"/>
</dbReference>
<feature type="domain" description="RSE1/DDB1/CPSF1 second beta-propeller" evidence="1">
    <location>
        <begin position="87"/>
        <end position="224"/>
    </location>
</feature>
<keyword evidence="3" id="KW-1185">Reference proteome</keyword>
<dbReference type="OrthoDB" id="5854925at2759"/>
<dbReference type="AlphaFoldDB" id="A0A3P7J7U1"/>
<gene>
    <name evidence="2" type="ORF">SVUK_LOCUS16508</name>
</gene>
<organism evidence="2 3">
    <name type="scientific">Strongylus vulgaris</name>
    <name type="common">Blood worm</name>
    <dbReference type="NCBI Taxonomy" id="40348"/>
    <lineage>
        <taxon>Eukaryota</taxon>
        <taxon>Metazoa</taxon>
        <taxon>Ecdysozoa</taxon>
        <taxon>Nematoda</taxon>
        <taxon>Chromadorea</taxon>
        <taxon>Rhabditida</taxon>
        <taxon>Rhabditina</taxon>
        <taxon>Rhabditomorpha</taxon>
        <taxon>Strongyloidea</taxon>
        <taxon>Strongylidae</taxon>
        <taxon>Strongylus</taxon>
    </lineage>
</organism>
<dbReference type="Proteomes" id="UP000270094">
    <property type="component" value="Unassembled WGS sequence"/>
</dbReference>
<evidence type="ECO:0000259" key="1">
    <source>
        <dbReference type="Pfam" id="PF23726"/>
    </source>
</evidence>
<accession>A0A3P7J7U1</accession>
<dbReference type="InterPro" id="IPR015943">
    <property type="entry name" value="WD40/YVTN_repeat-like_dom_sf"/>
</dbReference>
<evidence type="ECO:0000313" key="2">
    <source>
        <dbReference type="EMBL" id="VDM81510.1"/>
    </source>
</evidence>
<dbReference type="Pfam" id="PF23726">
    <property type="entry name" value="Beta-prop_RSE1_2nd"/>
    <property type="match status" value="2"/>
</dbReference>
<dbReference type="EMBL" id="UYYB01113266">
    <property type="protein sequence ID" value="VDM81510.1"/>
    <property type="molecule type" value="Genomic_DNA"/>
</dbReference>
<name>A0A3P7J7U1_STRVU</name>
<sequence length="369" mass="41881">MATTPTPGCGLIGDDALFQIYPKGIRHIRSDRRVNEWKTPGKRQIVKCAMNRLTEQLNEFTERTSWPHEVLCMSLSEIPEGELRSRIADSTVRMISLDPTDTLSPLSMQALPSQLESLLLLETTREDGKGSSTIHLNIGLQNGCLLRTMVDNVTGDMMDTRTRYLGTRPIRVLCTSSRSWLLYHYHNRFDLTLLSYVTLESASSFSSEQYLEGIVAIAENTLRCLREGWSVNPLSKIMAVEKLGAYFNHISYPLKYTPRRMIVHPLATALVMIETDHAAYTNVTLNKKRNDMADIEISCTPIPYENLKTKIQWQLHFSVDIVRLATDMEEVELAKEIADKLRNNKPDETVYGGKGCTREMGFCCTSTEY</sequence>